<dbReference type="Pfam" id="PF02709">
    <property type="entry name" value="Glyco_transf_7C"/>
    <property type="match status" value="1"/>
</dbReference>
<evidence type="ECO:0000313" key="15">
    <source>
        <dbReference type="Proteomes" id="UP000186922"/>
    </source>
</evidence>
<evidence type="ECO:0000256" key="9">
    <source>
        <dbReference type="ARBA" id="ARBA00023136"/>
    </source>
</evidence>
<dbReference type="InterPro" id="IPR029044">
    <property type="entry name" value="Nucleotide-diphossugar_trans"/>
</dbReference>
<keyword evidence="15" id="KW-1185">Reference proteome</keyword>
<dbReference type="OrthoDB" id="10016069at2759"/>
<feature type="domain" description="Galactosyltransferase C-terminal" evidence="12">
    <location>
        <begin position="354"/>
        <end position="430"/>
    </location>
</feature>
<dbReference type="EC" id="2.4.1.-" evidence="11"/>
<gene>
    <name evidence="14" type="primary">RvY_18943-1</name>
    <name evidence="14" type="synonym">RvY_18943.1</name>
    <name evidence="14" type="ORF">RvY_18943</name>
</gene>
<keyword evidence="10 11" id="KW-0325">Glycoprotein</keyword>
<keyword evidence="11" id="KW-0479">Metal-binding</keyword>
<dbReference type="GO" id="GO:0046872">
    <property type="term" value="F:metal ion binding"/>
    <property type="evidence" value="ECO:0007669"/>
    <property type="project" value="UniProtKB-UniRule"/>
</dbReference>
<dbReference type="GO" id="GO:0005975">
    <property type="term" value="P:carbohydrate metabolic process"/>
    <property type="evidence" value="ECO:0007669"/>
    <property type="project" value="InterPro"/>
</dbReference>
<dbReference type="SUPFAM" id="SSF53448">
    <property type="entry name" value="Nucleotide-diphospho-sugar transferases"/>
    <property type="match status" value="1"/>
</dbReference>
<dbReference type="GO" id="GO:0005794">
    <property type="term" value="C:Golgi apparatus"/>
    <property type="evidence" value="ECO:0007669"/>
    <property type="project" value="TreeGrafter"/>
</dbReference>
<dbReference type="InterPro" id="IPR003859">
    <property type="entry name" value="Galactosyl_T"/>
</dbReference>
<dbReference type="PANTHER" id="PTHR19300">
    <property type="entry name" value="BETA-1,4-GALACTOSYLTRANSFERASE"/>
    <property type="match status" value="1"/>
</dbReference>
<evidence type="ECO:0000256" key="8">
    <source>
        <dbReference type="ARBA" id="ARBA00022989"/>
    </source>
</evidence>
<organism evidence="14 15">
    <name type="scientific">Ramazzottius varieornatus</name>
    <name type="common">Water bear</name>
    <name type="synonym">Tardigrade</name>
    <dbReference type="NCBI Taxonomy" id="947166"/>
    <lineage>
        <taxon>Eukaryota</taxon>
        <taxon>Metazoa</taxon>
        <taxon>Ecdysozoa</taxon>
        <taxon>Tardigrada</taxon>
        <taxon>Eutardigrada</taxon>
        <taxon>Parachela</taxon>
        <taxon>Hypsibioidea</taxon>
        <taxon>Ramazzottiidae</taxon>
        <taxon>Ramazzottius</taxon>
    </lineage>
</organism>
<keyword evidence="9 11" id="KW-0472">Membrane</keyword>
<evidence type="ECO:0000259" key="12">
    <source>
        <dbReference type="Pfam" id="PF02709"/>
    </source>
</evidence>
<evidence type="ECO:0000256" key="11">
    <source>
        <dbReference type="RuleBase" id="RU368121"/>
    </source>
</evidence>
<evidence type="ECO:0000313" key="14">
    <source>
        <dbReference type="EMBL" id="GAV09396.1"/>
    </source>
</evidence>
<comment type="cofactor">
    <cofactor evidence="11">
        <name>Mn(2+)</name>
        <dbReference type="ChEBI" id="CHEBI:29035"/>
    </cofactor>
</comment>
<dbReference type="AlphaFoldDB" id="A0A1D1W7V4"/>
<feature type="transmembrane region" description="Helical" evidence="11">
    <location>
        <begin position="71"/>
        <end position="92"/>
    </location>
</feature>
<keyword evidence="8 11" id="KW-1133">Transmembrane helix</keyword>
<comment type="subcellular location">
    <subcellularLocation>
        <location evidence="1 11">Membrane</location>
        <topology evidence="1 11">Single-pass type II membrane protein</topology>
    </subcellularLocation>
</comment>
<evidence type="ECO:0000256" key="2">
    <source>
        <dbReference type="ARBA" id="ARBA00004922"/>
    </source>
</evidence>
<dbReference type="InterPro" id="IPR027791">
    <property type="entry name" value="Galactosyl_T_C"/>
</dbReference>
<dbReference type="InterPro" id="IPR027995">
    <property type="entry name" value="Galactosyl_T_N"/>
</dbReference>
<keyword evidence="5 11" id="KW-0808">Transferase</keyword>
<dbReference type="STRING" id="947166.A0A1D1W7V4"/>
<comment type="caution">
    <text evidence="14">The sequence shown here is derived from an EMBL/GenBank/DDBJ whole genome shotgun (WGS) entry which is preliminary data.</text>
</comment>
<dbReference type="GO" id="GO:0008378">
    <property type="term" value="F:galactosyltransferase activity"/>
    <property type="evidence" value="ECO:0007669"/>
    <property type="project" value="TreeGrafter"/>
</dbReference>
<comment type="similarity">
    <text evidence="3 11">Belongs to the glycosyltransferase 7 family.</text>
</comment>
<keyword evidence="11" id="KW-0464">Manganese</keyword>
<proteinExistence type="inferred from homology"/>
<name>A0A1D1W7V4_RAMVA</name>
<evidence type="ECO:0000259" key="13">
    <source>
        <dbReference type="Pfam" id="PF13733"/>
    </source>
</evidence>
<dbReference type="CDD" id="cd00899">
    <property type="entry name" value="b4GalT"/>
    <property type="match status" value="1"/>
</dbReference>
<dbReference type="EMBL" id="BDGG01000022">
    <property type="protein sequence ID" value="GAV09396.1"/>
    <property type="molecule type" value="Genomic_DNA"/>
</dbReference>
<evidence type="ECO:0000256" key="6">
    <source>
        <dbReference type="ARBA" id="ARBA00022692"/>
    </source>
</evidence>
<dbReference type="PANTHER" id="PTHR19300:SF57">
    <property type="entry name" value="BETA-1,4-N-ACETYLGALACTOSAMINYLTRANSFERASE"/>
    <property type="match status" value="1"/>
</dbReference>
<keyword evidence="6 11" id="KW-0812">Transmembrane</keyword>
<protein>
    <recommendedName>
        <fullName evidence="11">Beta-1,4-N-acetylgalactosaminyltransferase</fullName>
        <ecNumber evidence="11">2.4.1.-</ecNumber>
    </recommendedName>
    <alternativeName>
        <fullName evidence="11">Beta-4-GalNAcT</fullName>
    </alternativeName>
</protein>
<comment type="function">
    <text evidence="11">Catalyzes the transfer of galactose onto proteins or lipids.</text>
</comment>
<dbReference type="Gene3D" id="3.90.550.10">
    <property type="entry name" value="Spore Coat Polysaccharide Biosynthesis Protein SpsA, Chain A"/>
    <property type="match status" value="1"/>
</dbReference>
<comment type="pathway">
    <text evidence="2 11">Protein modification; protein glycosylation.</text>
</comment>
<dbReference type="GO" id="GO:0033842">
    <property type="term" value="F:N-acetyl-beta-glucosaminyl-derivative 4-beta-N-acetylgalactosaminyltransferase activity"/>
    <property type="evidence" value="ECO:0007669"/>
    <property type="project" value="TreeGrafter"/>
</dbReference>
<dbReference type="Proteomes" id="UP000186922">
    <property type="component" value="Unassembled WGS sequence"/>
</dbReference>
<evidence type="ECO:0000256" key="3">
    <source>
        <dbReference type="ARBA" id="ARBA00005735"/>
    </source>
</evidence>
<dbReference type="Pfam" id="PF13733">
    <property type="entry name" value="Glyco_transf_7N"/>
    <property type="match status" value="1"/>
</dbReference>
<dbReference type="GO" id="GO:0016020">
    <property type="term" value="C:membrane"/>
    <property type="evidence" value="ECO:0007669"/>
    <property type="project" value="UniProtKB-SubCell"/>
</dbReference>
<dbReference type="PRINTS" id="PR02050">
    <property type="entry name" value="B14GALTRFASE"/>
</dbReference>
<evidence type="ECO:0000256" key="5">
    <source>
        <dbReference type="ARBA" id="ARBA00022679"/>
    </source>
</evidence>
<feature type="domain" description="Galactosyltransferase N-terminal" evidence="13">
    <location>
        <begin position="217"/>
        <end position="350"/>
    </location>
</feature>
<keyword evidence="7 11" id="KW-0735">Signal-anchor</keyword>
<evidence type="ECO:0000256" key="10">
    <source>
        <dbReference type="ARBA" id="ARBA00023180"/>
    </source>
</evidence>
<dbReference type="UniPathway" id="UPA00378"/>
<reference evidence="14 15" key="1">
    <citation type="journal article" date="2016" name="Nat. Commun.">
        <title>Extremotolerant tardigrade genome and improved radiotolerance of human cultured cells by tardigrade-unique protein.</title>
        <authorList>
            <person name="Hashimoto T."/>
            <person name="Horikawa D.D."/>
            <person name="Saito Y."/>
            <person name="Kuwahara H."/>
            <person name="Kozuka-Hata H."/>
            <person name="Shin-I T."/>
            <person name="Minakuchi Y."/>
            <person name="Ohishi K."/>
            <person name="Motoyama A."/>
            <person name="Aizu T."/>
            <person name="Enomoto A."/>
            <person name="Kondo K."/>
            <person name="Tanaka S."/>
            <person name="Hara Y."/>
            <person name="Koshikawa S."/>
            <person name="Sagara H."/>
            <person name="Miura T."/>
            <person name="Yokobori S."/>
            <person name="Miyagawa K."/>
            <person name="Suzuki Y."/>
            <person name="Kubo T."/>
            <person name="Oyama M."/>
            <person name="Kohara Y."/>
            <person name="Fujiyama A."/>
            <person name="Arakawa K."/>
            <person name="Katayama T."/>
            <person name="Toyoda A."/>
            <person name="Kunieda T."/>
        </authorList>
    </citation>
    <scope>NUCLEOTIDE SEQUENCE [LARGE SCALE GENOMIC DNA]</scope>
    <source>
        <strain evidence="14 15">YOKOZUNA-1</strain>
    </source>
</reference>
<dbReference type="GO" id="GO:0006688">
    <property type="term" value="P:glycosphingolipid biosynthetic process"/>
    <property type="evidence" value="ECO:0007669"/>
    <property type="project" value="TreeGrafter"/>
</dbReference>
<accession>A0A1D1W7V4</accession>
<evidence type="ECO:0000256" key="1">
    <source>
        <dbReference type="ARBA" id="ARBA00004606"/>
    </source>
</evidence>
<evidence type="ECO:0000256" key="4">
    <source>
        <dbReference type="ARBA" id="ARBA00022676"/>
    </source>
</evidence>
<keyword evidence="4 11" id="KW-0328">Glycosyltransferase</keyword>
<sequence>MPCWDKWMMNGMLAISEEEALSSLYSSPAYQLLHSSHSSSQVQRDSDILSSIDAEAEATSRRKMRRSDAPLYMLMLFILVLVVLTLSEIAMVKHSGGSVMVGRGGFHMSMAKQSASVIHDHHNSEHLKVESLLPGNVPSMELNKRLWYQDFHQHRIQEILHQVMAESQLLFGTVDAGNGTNTSALIANDDWPFHPVMIYDNDTSFVSTENFTSMEMCPEVPPSLQGQMQLNLETMPTFEHIAEENPQLEAGGTFKPADCIARYRIAIIIPYRDRENHLKSLLHYLHPVLQRQQLEYRVIVVEQYGDKTFNKARIMNAAFKEALKRSHYDCFIFHDVDLIPENDRNFYGCPDQPRHMSVAVNELGYRLTYQDLVGGVLAFRTEHFFKVNGYSNLYWGWGAEDDDMAYRIRHVGLKVIRPPPEISRYSMIKHVKRTPVEKRQKLLYTALRRYKVDGLNSLSYKLSSFTEYPVYTKIIVDIGDPPPGF</sequence>
<evidence type="ECO:0000256" key="7">
    <source>
        <dbReference type="ARBA" id="ARBA00022968"/>
    </source>
</evidence>